<accession>A0A2Z2MLC0</accession>
<evidence type="ECO:0000313" key="3">
    <source>
        <dbReference type="Proteomes" id="UP000250179"/>
    </source>
</evidence>
<name>A0A2Z2MLC0_THEPR</name>
<organism evidence="2 3">
    <name type="scientific">Thermococcus profundus</name>
    <dbReference type="NCBI Taxonomy" id="49899"/>
    <lineage>
        <taxon>Archaea</taxon>
        <taxon>Methanobacteriati</taxon>
        <taxon>Methanobacteriota</taxon>
        <taxon>Thermococci</taxon>
        <taxon>Thermococcales</taxon>
        <taxon>Thermococcaceae</taxon>
        <taxon>Thermococcus</taxon>
    </lineage>
</organism>
<dbReference type="AlphaFoldDB" id="A0A2Z2MLC0"/>
<evidence type="ECO:0008006" key="4">
    <source>
        <dbReference type="Google" id="ProtNLM"/>
    </source>
</evidence>
<dbReference type="EMBL" id="CP014862">
    <property type="protein sequence ID" value="ASJ03221.1"/>
    <property type="molecule type" value="Genomic_DNA"/>
</dbReference>
<gene>
    <name evidence="2" type="ORF">A3L09_08120</name>
</gene>
<dbReference type="RefSeq" id="WP_088858478.1">
    <property type="nucleotide sequence ID" value="NZ_CP014862.1"/>
</dbReference>
<dbReference type="KEGG" id="tprf:A3L09_08120"/>
<keyword evidence="1" id="KW-0472">Membrane</keyword>
<reference evidence="2 3" key="1">
    <citation type="submission" date="2016-03" db="EMBL/GenBank/DDBJ databases">
        <title>Complete genome sequence of Thermococcus profundus strain DT5432.</title>
        <authorList>
            <person name="Oger P.M."/>
        </authorList>
    </citation>
    <scope>NUCLEOTIDE SEQUENCE [LARGE SCALE GENOMIC DNA]</scope>
    <source>
        <strain evidence="2 3">DT 5432</strain>
    </source>
</reference>
<feature type="transmembrane region" description="Helical" evidence="1">
    <location>
        <begin position="62"/>
        <end position="85"/>
    </location>
</feature>
<dbReference type="Proteomes" id="UP000250179">
    <property type="component" value="Chromosome"/>
</dbReference>
<feature type="transmembrane region" description="Helical" evidence="1">
    <location>
        <begin position="30"/>
        <end position="50"/>
    </location>
</feature>
<feature type="transmembrane region" description="Helical" evidence="1">
    <location>
        <begin position="6"/>
        <end position="23"/>
    </location>
</feature>
<keyword evidence="1" id="KW-1133">Transmembrane helix</keyword>
<keyword evidence="3" id="KW-1185">Reference proteome</keyword>
<sequence>MNVLIPLIVGLGLGYLLQKVHLIGRPGRKALELSISISVLLLVFLMGVNFAETGIDVGDVTIVSTVFAILTSAGSLILAILLWGWEK</sequence>
<dbReference type="GeneID" id="33320375"/>
<evidence type="ECO:0000313" key="2">
    <source>
        <dbReference type="EMBL" id="ASJ03221.1"/>
    </source>
</evidence>
<keyword evidence="1" id="KW-0812">Transmembrane</keyword>
<proteinExistence type="predicted"/>
<evidence type="ECO:0000256" key="1">
    <source>
        <dbReference type="SAM" id="Phobius"/>
    </source>
</evidence>
<protein>
    <recommendedName>
        <fullName evidence="4">DUF340 domain-containing protein</fullName>
    </recommendedName>
</protein>